<comment type="caution">
    <text evidence="1">The sequence shown here is derived from an EMBL/GenBank/DDBJ whole genome shotgun (WGS) entry which is preliminary data.</text>
</comment>
<organism evidence="1 2">
    <name type="scientific">Ambispora leptoticha</name>
    <dbReference type="NCBI Taxonomy" id="144679"/>
    <lineage>
        <taxon>Eukaryota</taxon>
        <taxon>Fungi</taxon>
        <taxon>Fungi incertae sedis</taxon>
        <taxon>Mucoromycota</taxon>
        <taxon>Glomeromycotina</taxon>
        <taxon>Glomeromycetes</taxon>
        <taxon>Archaeosporales</taxon>
        <taxon>Ambisporaceae</taxon>
        <taxon>Ambispora</taxon>
    </lineage>
</organism>
<dbReference type="Proteomes" id="UP000789508">
    <property type="component" value="Unassembled WGS sequence"/>
</dbReference>
<keyword evidence="2" id="KW-1185">Reference proteome</keyword>
<evidence type="ECO:0000313" key="2">
    <source>
        <dbReference type="Proteomes" id="UP000789508"/>
    </source>
</evidence>
<reference evidence="1" key="1">
    <citation type="submission" date="2021-06" db="EMBL/GenBank/DDBJ databases">
        <authorList>
            <person name="Kallberg Y."/>
            <person name="Tangrot J."/>
            <person name="Rosling A."/>
        </authorList>
    </citation>
    <scope>NUCLEOTIDE SEQUENCE</scope>
    <source>
        <strain evidence="1">FL130A</strain>
    </source>
</reference>
<dbReference type="EMBL" id="CAJVPS010012642">
    <property type="protein sequence ID" value="CAG8672401.1"/>
    <property type="molecule type" value="Genomic_DNA"/>
</dbReference>
<evidence type="ECO:0000313" key="1">
    <source>
        <dbReference type="EMBL" id="CAG8672401.1"/>
    </source>
</evidence>
<protein>
    <submittedName>
        <fullName evidence="1">2763_t:CDS:1</fullName>
    </submittedName>
</protein>
<dbReference type="AlphaFoldDB" id="A0A9N9EC03"/>
<name>A0A9N9EC03_9GLOM</name>
<gene>
    <name evidence="1" type="ORF">ALEPTO_LOCUS10636</name>
</gene>
<proteinExistence type="predicted"/>
<feature type="non-terminal residue" evidence="1">
    <location>
        <position position="1"/>
    </location>
</feature>
<sequence>FKTAEVVSEFNHKAYKTTTPEWHKIVSVVEAIQSHERQVLKFGSERRN</sequence>
<accession>A0A9N9EC03</accession>